<dbReference type="Pfam" id="PF05635">
    <property type="entry name" value="23S_rRNA_IVP"/>
    <property type="match status" value="1"/>
</dbReference>
<sequence>MEEPKKLEDFEVFLLAQEIGEIVWHTVSKWPPFAKDTVGKQYVEAADSIAANIAEGYGRFHFRERRTFCFYSRGSLLETKAWTIKAQQRKLLTTGDCTNLMEKMSRYHYKLNSYIQSLSRHIQTAATNSPTK</sequence>
<reference evidence="1 2" key="1">
    <citation type="submission" date="2016-11" db="EMBL/GenBank/DDBJ databases">
        <authorList>
            <person name="Jaros S."/>
            <person name="Januszkiewicz K."/>
            <person name="Wedrychowicz H."/>
        </authorList>
    </citation>
    <scope>NUCLEOTIDE SEQUENCE [LARGE SCALE GENOMIC DNA]</scope>
    <source>
        <strain evidence="1 2">DSM 26897</strain>
    </source>
</reference>
<evidence type="ECO:0000313" key="2">
    <source>
        <dbReference type="Proteomes" id="UP000184368"/>
    </source>
</evidence>
<protein>
    <submittedName>
        <fullName evidence="1">Four helix bundle protein</fullName>
    </submittedName>
</protein>
<dbReference type="STRING" id="1302690.BUE76_03440"/>
<keyword evidence="2" id="KW-1185">Reference proteome</keyword>
<dbReference type="SUPFAM" id="SSF158446">
    <property type="entry name" value="IVS-encoded protein-like"/>
    <property type="match status" value="1"/>
</dbReference>
<dbReference type="Gene3D" id="1.20.1440.60">
    <property type="entry name" value="23S rRNA-intervening sequence"/>
    <property type="match status" value="1"/>
</dbReference>
<evidence type="ECO:0000313" key="1">
    <source>
        <dbReference type="EMBL" id="SHG12708.1"/>
    </source>
</evidence>
<dbReference type="Proteomes" id="UP000184368">
    <property type="component" value="Unassembled WGS sequence"/>
</dbReference>
<organism evidence="1 2">
    <name type="scientific">Cnuella takakiae</name>
    <dbReference type="NCBI Taxonomy" id="1302690"/>
    <lineage>
        <taxon>Bacteria</taxon>
        <taxon>Pseudomonadati</taxon>
        <taxon>Bacteroidota</taxon>
        <taxon>Chitinophagia</taxon>
        <taxon>Chitinophagales</taxon>
        <taxon>Chitinophagaceae</taxon>
        <taxon>Cnuella</taxon>
    </lineage>
</organism>
<dbReference type="OrthoDB" id="9811959at2"/>
<accession>A0A1M5HA03</accession>
<dbReference type="NCBIfam" id="TIGR02436">
    <property type="entry name" value="four helix bundle protein"/>
    <property type="match status" value="1"/>
</dbReference>
<name>A0A1M5HA03_9BACT</name>
<dbReference type="InterPro" id="IPR012657">
    <property type="entry name" value="23S_rRNA-intervening_sequence"/>
</dbReference>
<dbReference type="RefSeq" id="WP_073047019.1">
    <property type="nucleotide sequence ID" value="NZ_FQUO01000018.1"/>
</dbReference>
<dbReference type="EMBL" id="FQUO01000018">
    <property type="protein sequence ID" value="SHG12708.1"/>
    <property type="molecule type" value="Genomic_DNA"/>
</dbReference>
<dbReference type="AlphaFoldDB" id="A0A1M5HA03"/>
<dbReference type="InterPro" id="IPR036583">
    <property type="entry name" value="23S_rRNA_IVS_sf"/>
</dbReference>
<gene>
    <name evidence="1" type="ORF">SAMN05444008_11892</name>
</gene>
<proteinExistence type="predicted"/>